<evidence type="ECO:0000313" key="2">
    <source>
        <dbReference type="Proteomes" id="UP001235939"/>
    </source>
</evidence>
<evidence type="ECO:0000313" key="1">
    <source>
        <dbReference type="EMBL" id="UYV76423.1"/>
    </source>
</evidence>
<keyword evidence="2" id="KW-1185">Reference proteome</keyword>
<sequence>MYEHPNGSPIVFMVLGRTAKVHEDERSGRPVTATDNAAVAAVRNVVEADRRVTIDEIVIRLPPGIDIGRSSIGTIMSDVLKFRKVCARWVPRLHSENHKQQRVEAARAFLEMNRRAVEPTGVTRCVSGRSQLVELLLSRGARPFLSTAGTDSQTYGSAPQRGCHSAIAAAASHGQRSVVHLLLSHPTAAHDMLSLEEILAEGFSTAERRIQVVKMTRAQLKALQEAMYQSAENTFLEITLDLRNLATRCVGPGVPWSLHCWLSTLATAHDRGLETVVDQLLRDFLQGWPEDGPQFGEEGLPLLFSIFRHCKV</sequence>
<dbReference type="EMBL" id="CP092876">
    <property type="protein sequence ID" value="UYV76423.1"/>
    <property type="molecule type" value="Genomic_DNA"/>
</dbReference>
<organism evidence="1 2">
    <name type="scientific">Cordylochernes scorpioides</name>
    <dbReference type="NCBI Taxonomy" id="51811"/>
    <lineage>
        <taxon>Eukaryota</taxon>
        <taxon>Metazoa</taxon>
        <taxon>Ecdysozoa</taxon>
        <taxon>Arthropoda</taxon>
        <taxon>Chelicerata</taxon>
        <taxon>Arachnida</taxon>
        <taxon>Pseudoscorpiones</taxon>
        <taxon>Cheliferoidea</taxon>
        <taxon>Chernetidae</taxon>
        <taxon>Cordylochernes</taxon>
    </lineage>
</organism>
<dbReference type="PANTHER" id="PTHR46071">
    <property type="entry name" value="ANKYRIN REPEAT AND BTB/POZ DOMAIN-CONTAINING"/>
    <property type="match status" value="1"/>
</dbReference>
<dbReference type="PANTHER" id="PTHR46071:SF2">
    <property type="entry name" value="ANKYRIN REPEAT AND BTB_POZ DOMAIN-CONTAINING PROTEIN 2-LIKE PROTEIN"/>
    <property type="match status" value="1"/>
</dbReference>
<protein>
    <submittedName>
        <fullName evidence="1">ABTB2</fullName>
    </submittedName>
</protein>
<gene>
    <name evidence="1" type="ORF">LAZ67_14000370</name>
</gene>
<reference evidence="1 2" key="1">
    <citation type="submission" date="2022-01" db="EMBL/GenBank/DDBJ databases">
        <title>A chromosomal length assembly of Cordylochernes scorpioides.</title>
        <authorList>
            <person name="Zeh D."/>
            <person name="Zeh J."/>
        </authorList>
    </citation>
    <scope>NUCLEOTIDE SEQUENCE [LARGE SCALE GENOMIC DNA]</scope>
    <source>
        <strain evidence="1">IN4F17</strain>
        <tissue evidence="1">Whole Body</tissue>
    </source>
</reference>
<dbReference type="InterPro" id="IPR052089">
    <property type="entry name" value="Ankyrin-BTB/POZ_domain"/>
</dbReference>
<name>A0ABY6L942_9ARAC</name>
<accession>A0ABY6L942</accession>
<dbReference type="Proteomes" id="UP001235939">
    <property type="component" value="Chromosome 14"/>
</dbReference>
<proteinExistence type="predicted"/>